<organism evidence="3 4">
    <name type="scientific">Streptomyces alanosinicus</name>
    <dbReference type="NCBI Taxonomy" id="68171"/>
    <lineage>
        <taxon>Bacteria</taxon>
        <taxon>Bacillati</taxon>
        <taxon>Actinomycetota</taxon>
        <taxon>Actinomycetes</taxon>
        <taxon>Kitasatosporales</taxon>
        <taxon>Streptomycetaceae</taxon>
        <taxon>Streptomyces</taxon>
    </lineage>
</organism>
<dbReference type="InterPro" id="IPR009003">
    <property type="entry name" value="Peptidase_S1_PA"/>
</dbReference>
<evidence type="ECO:0000313" key="3">
    <source>
        <dbReference type="EMBL" id="GHE14368.1"/>
    </source>
</evidence>
<protein>
    <recommendedName>
        <fullName evidence="5">Serine protease</fullName>
    </recommendedName>
</protein>
<evidence type="ECO:0000256" key="1">
    <source>
        <dbReference type="ARBA" id="ARBA00022729"/>
    </source>
</evidence>
<keyword evidence="1" id="KW-0732">Signal</keyword>
<evidence type="ECO:0000313" key="4">
    <source>
        <dbReference type="Proteomes" id="UP000655443"/>
    </source>
</evidence>
<feature type="region of interest" description="Disordered" evidence="2">
    <location>
        <begin position="76"/>
        <end position="108"/>
    </location>
</feature>
<dbReference type="InterPro" id="IPR050966">
    <property type="entry name" value="Glutamyl_endopeptidase"/>
</dbReference>
<dbReference type="PANTHER" id="PTHR15462">
    <property type="entry name" value="SERINE PROTEASE"/>
    <property type="match status" value="1"/>
</dbReference>
<dbReference type="AlphaFoldDB" id="A0A918YRV5"/>
<dbReference type="InterPro" id="IPR043504">
    <property type="entry name" value="Peptidase_S1_PA_chymotrypsin"/>
</dbReference>
<dbReference type="SUPFAM" id="SSF50494">
    <property type="entry name" value="Trypsin-like serine proteases"/>
    <property type="match status" value="1"/>
</dbReference>
<dbReference type="Proteomes" id="UP000655443">
    <property type="component" value="Unassembled WGS sequence"/>
</dbReference>
<gene>
    <name evidence="3" type="ORF">GCM10010339_84650</name>
</gene>
<feature type="compositionally biased region" description="Basic and acidic residues" evidence="2">
    <location>
        <begin position="85"/>
        <end position="97"/>
    </location>
</feature>
<name>A0A918YRV5_9ACTN</name>
<dbReference type="PANTHER" id="PTHR15462:SF8">
    <property type="entry name" value="SERINE PROTEASE"/>
    <property type="match status" value="1"/>
</dbReference>
<comment type="caution">
    <text evidence="3">The sequence shown here is derived from an EMBL/GenBank/DDBJ whole genome shotgun (WGS) entry which is preliminary data.</text>
</comment>
<sequence>MGEQPALLRGPPSRPYGNRLPHKRHRLRPVGSAWTPAPGALMGRISRIPVGSRPALLAAVVMLALTSASAPAPWAGAHGLPGRGDGPHARQPQEHPRAAKNGPGPFGVTADVAANRQTVRVGALFGADRSDDLSGGHFCTASVVHSPHGDLIATAAHCVSDPDSDLVFVPGYRDGKAPYGVWKLGHRYLPDGWSKDEDEDSDLAFATVDDQGGKAIEDVVGANRFTPGTTTGATAVTVIGYPDSRERPISCTNKPTAHSSTQQRIDCPAFTHGTSGSPWINSEGQVVGVLGGYDEGGDTDDVSYSVTLGSLAAALYKDATSDP</sequence>
<reference evidence="3" key="2">
    <citation type="submission" date="2020-09" db="EMBL/GenBank/DDBJ databases">
        <authorList>
            <person name="Sun Q."/>
            <person name="Ohkuma M."/>
        </authorList>
    </citation>
    <scope>NUCLEOTIDE SEQUENCE</scope>
    <source>
        <strain evidence="3">JCM 4714</strain>
    </source>
</reference>
<evidence type="ECO:0008006" key="5">
    <source>
        <dbReference type="Google" id="ProtNLM"/>
    </source>
</evidence>
<feature type="region of interest" description="Disordered" evidence="2">
    <location>
        <begin position="1"/>
        <end position="31"/>
    </location>
</feature>
<dbReference type="Gene3D" id="2.40.10.10">
    <property type="entry name" value="Trypsin-like serine proteases"/>
    <property type="match status" value="2"/>
</dbReference>
<proteinExistence type="predicted"/>
<dbReference type="EMBL" id="BMVG01000049">
    <property type="protein sequence ID" value="GHE14368.1"/>
    <property type="molecule type" value="Genomic_DNA"/>
</dbReference>
<keyword evidence="4" id="KW-1185">Reference proteome</keyword>
<accession>A0A918YRV5</accession>
<dbReference type="Pfam" id="PF13365">
    <property type="entry name" value="Trypsin_2"/>
    <property type="match status" value="1"/>
</dbReference>
<evidence type="ECO:0000256" key="2">
    <source>
        <dbReference type="SAM" id="MobiDB-lite"/>
    </source>
</evidence>
<reference evidence="3" key="1">
    <citation type="journal article" date="2014" name="Int. J. Syst. Evol. Microbiol.">
        <title>Complete genome sequence of Corynebacterium casei LMG S-19264T (=DSM 44701T), isolated from a smear-ripened cheese.</title>
        <authorList>
            <consortium name="US DOE Joint Genome Institute (JGI-PGF)"/>
            <person name="Walter F."/>
            <person name="Albersmeier A."/>
            <person name="Kalinowski J."/>
            <person name="Ruckert C."/>
        </authorList>
    </citation>
    <scope>NUCLEOTIDE SEQUENCE</scope>
    <source>
        <strain evidence="3">JCM 4714</strain>
    </source>
</reference>